<evidence type="ECO:0000313" key="5">
    <source>
        <dbReference type="EMBL" id="KIR81070.1"/>
    </source>
</evidence>
<dbReference type="CDD" id="cd00590">
    <property type="entry name" value="RRM_SF"/>
    <property type="match status" value="1"/>
</dbReference>
<dbReference type="Gene3D" id="3.30.70.330">
    <property type="match status" value="2"/>
</dbReference>
<dbReference type="SMART" id="SM00360">
    <property type="entry name" value="RRM"/>
    <property type="match status" value="2"/>
</dbReference>
<keyword evidence="6" id="KW-1185">Reference proteome</keyword>
<proteinExistence type="predicted"/>
<dbReference type="InterPro" id="IPR000504">
    <property type="entry name" value="RRM_dom"/>
</dbReference>
<dbReference type="SUPFAM" id="SSF54928">
    <property type="entry name" value="RNA-binding domain, RBD"/>
    <property type="match status" value="1"/>
</dbReference>
<evidence type="ECO:0000259" key="4">
    <source>
        <dbReference type="PROSITE" id="PS50102"/>
    </source>
</evidence>
<dbReference type="InterPro" id="IPR035979">
    <property type="entry name" value="RBD_domain_sf"/>
</dbReference>
<name>A0ABR5BZJ8_9TREE</name>
<dbReference type="PANTHER" id="PTHR48025">
    <property type="entry name" value="OS02G0815200 PROTEIN"/>
    <property type="match status" value="1"/>
</dbReference>
<keyword evidence="1 2" id="KW-0694">RNA-binding</keyword>
<evidence type="ECO:0000256" key="3">
    <source>
        <dbReference type="SAM" id="MobiDB-lite"/>
    </source>
</evidence>
<feature type="compositionally biased region" description="Low complexity" evidence="3">
    <location>
        <begin position="611"/>
        <end position="624"/>
    </location>
</feature>
<reference evidence="5 6" key="1">
    <citation type="submission" date="2015-01" db="EMBL/GenBank/DDBJ databases">
        <title>The Genome Sequence of Cryptococcus gattii EJB2.</title>
        <authorList>
            <consortium name="The Broad Institute Genomics Platform"/>
            <person name="Cuomo C."/>
            <person name="Litvintseva A."/>
            <person name="Chen Y."/>
            <person name="Heitman J."/>
            <person name="Sun S."/>
            <person name="Springer D."/>
            <person name="Dromer F."/>
            <person name="Young S."/>
            <person name="Zeng Q."/>
            <person name="Gargeya S."/>
            <person name="Abouelleil A."/>
            <person name="Alvarado L."/>
            <person name="Chapman S.B."/>
            <person name="Gainer-Dewar J."/>
            <person name="Goldberg J."/>
            <person name="Griggs A."/>
            <person name="Gujja S."/>
            <person name="Hansen M."/>
            <person name="Howarth C."/>
            <person name="Imamovic A."/>
            <person name="Larimer J."/>
            <person name="Murphy C."/>
            <person name="Naylor J."/>
            <person name="Pearson M."/>
            <person name="Priest M."/>
            <person name="Roberts A."/>
            <person name="Saif S."/>
            <person name="Shea T."/>
            <person name="Sykes S."/>
            <person name="Wortman J."/>
            <person name="Nusbaum C."/>
            <person name="Birren B."/>
        </authorList>
    </citation>
    <scope>NUCLEOTIDE SEQUENCE [LARGE SCALE GENOMIC DNA]</scope>
    <source>
        <strain evidence="5 6">EJB2</strain>
    </source>
</reference>
<evidence type="ECO:0000256" key="1">
    <source>
        <dbReference type="ARBA" id="ARBA00022884"/>
    </source>
</evidence>
<protein>
    <recommendedName>
        <fullName evidence="4">RRM domain-containing protein</fullName>
    </recommendedName>
</protein>
<dbReference type="Proteomes" id="UP000054272">
    <property type="component" value="Unassembled WGS sequence"/>
</dbReference>
<dbReference type="PROSITE" id="PS50102">
    <property type="entry name" value="RRM"/>
    <property type="match status" value="1"/>
</dbReference>
<gene>
    <name evidence="5" type="ORF">I306_01783</name>
</gene>
<dbReference type="EMBL" id="KN848615">
    <property type="protein sequence ID" value="KIR81070.1"/>
    <property type="molecule type" value="Genomic_DNA"/>
</dbReference>
<feature type="domain" description="RRM" evidence="4">
    <location>
        <begin position="270"/>
        <end position="347"/>
    </location>
</feature>
<organism evidence="5 6">
    <name type="scientific">Cryptococcus gattii EJB2</name>
    <dbReference type="NCBI Taxonomy" id="1296103"/>
    <lineage>
        <taxon>Eukaryota</taxon>
        <taxon>Fungi</taxon>
        <taxon>Dikarya</taxon>
        <taxon>Basidiomycota</taxon>
        <taxon>Agaricomycotina</taxon>
        <taxon>Tremellomycetes</taxon>
        <taxon>Tremellales</taxon>
        <taxon>Cryptococcaceae</taxon>
        <taxon>Cryptococcus</taxon>
        <taxon>Cryptococcus gattii species complex</taxon>
    </lineage>
</organism>
<dbReference type="InterPro" id="IPR012677">
    <property type="entry name" value="Nucleotide-bd_a/b_plait_sf"/>
</dbReference>
<feature type="region of interest" description="Disordered" evidence="3">
    <location>
        <begin position="604"/>
        <end position="628"/>
    </location>
</feature>
<dbReference type="InterPro" id="IPR050502">
    <property type="entry name" value="Euk_RNA-bind_prot"/>
</dbReference>
<dbReference type="PANTHER" id="PTHR48025:SF1">
    <property type="entry name" value="RRM DOMAIN-CONTAINING PROTEIN"/>
    <property type="match status" value="1"/>
</dbReference>
<evidence type="ECO:0000256" key="2">
    <source>
        <dbReference type="PROSITE-ProRule" id="PRU00176"/>
    </source>
</evidence>
<evidence type="ECO:0000313" key="6">
    <source>
        <dbReference type="Proteomes" id="UP000054272"/>
    </source>
</evidence>
<accession>A0ABR5BZJ8</accession>
<dbReference type="Pfam" id="PF00076">
    <property type="entry name" value="RRM_1"/>
    <property type="match status" value="1"/>
</dbReference>
<sequence length="749" mass="81297">MVPSTRSTSKSPDSVTHNTFLVPESSLLPTTSVGNYTNSHSNTPTFGISHTDANLDNSEGPKAVTNAIFNSDPRVETYPEPSAPKYEVRLFGLSQADTMLTLTISNFGSFDQLLCHPYSTNLQWAQVWVSSEADVARCLGLKGCLAPSGITLMRAPSTSPPQAQGISTVTTPELKTANASFELKTPPTPLPAPPAAFSSVYSADCTSSNPSPFDSGSSSIQNSGSALVCANGFNMTSLSDSLSSLTLDMNQRANSGLGYRHVDPQGPLPRNLYVMGLPLDMTQIQFKALFTPFGMVEHSTLLSQLDGMGRRRGFVLMSTHQEAVEAMRAMNCTWHAGFKLDVSWALIQREAKHFGPSNIMPNRVVHPPTVSIRRESMEECTVVVDNLDPTYFPDSASTRDIFNHFGPVSRTHILSSNPFKILIQFDHAVSATALVAANGLNLGGRPLVARRYVGAINCTLNSANAKMPQSASMTMPVARTAFDPFGQQLGPPQHQAQSHVQHSVPFPLNDLASPLSRMTTRRGSEPFYLSSLAQFEVFQPDPPQTLARPLLSYQARPQSQPVSNPKFQQSEQSDVLQVQKWQQFNPFTAFMEPTGEMNTHNRFGLGAKLTGNSSNGKSDGNGKSALTESKSFGTSISINTLKSDLFAPLPWHPIGDNKRTINEALKETNSLTTLQNGPHQQQDPLGLNKAAVKIGLDVQDENKRPVTNATGSMAPLGNTAVECGGLGVRGMQDRWQVSPDWWQVFFLSL</sequence>